<comment type="caution">
    <text evidence="1">The sequence shown here is derived from an EMBL/GenBank/DDBJ whole genome shotgun (WGS) entry which is preliminary data.</text>
</comment>
<accession>A0A2R5HDH7</accession>
<dbReference type="EMBL" id="BFFO01000001">
    <property type="protein sequence ID" value="GBG96134.1"/>
    <property type="molecule type" value="Genomic_DNA"/>
</dbReference>
<dbReference type="InterPro" id="IPR014988">
    <property type="entry name" value="Uncharacterised_YqcI/YcgG"/>
</dbReference>
<protein>
    <submittedName>
        <fullName evidence="1">Uncharacterized protein</fullName>
    </submittedName>
</protein>
<sequence>MASYLESIQDPEKSIKETGLSGLLILFEPISSKLSLRQRQFMTWELLEKMKIKFEGEHHIPPTSDDFSFDFLGETWFINFSSEAYQQRISRKIDVFVVLAVQAFSMSDAFFESDNEKKAKAQSMVRSLAQKFDHMPVHPGLGPIIGKTDKPTPMKLSYYIGDKNDDPSFEPWKYQSLEGLPIYIDKELLTDKNIEQDLAFLQQYKQLEVINIEDLELLRQKLIFVSRQKVLYDNVHSLILSPEGHIQSLVDLLYAFEEVGQ</sequence>
<gene>
    <name evidence="1" type="ORF">NtB2_00239</name>
</gene>
<evidence type="ECO:0000313" key="1">
    <source>
        <dbReference type="EMBL" id="GBG96134.1"/>
    </source>
</evidence>
<dbReference type="OrthoDB" id="112290at2"/>
<organism evidence="1 2">
    <name type="scientific">Lactococcus termiticola</name>
    <dbReference type="NCBI Taxonomy" id="2169526"/>
    <lineage>
        <taxon>Bacteria</taxon>
        <taxon>Bacillati</taxon>
        <taxon>Bacillota</taxon>
        <taxon>Bacilli</taxon>
        <taxon>Lactobacillales</taxon>
        <taxon>Streptococcaceae</taxon>
        <taxon>Lactococcus</taxon>
    </lineage>
</organism>
<proteinExistence type="predicted"/>
<keyword evidence="2" id="KW-1185">Reference proteome</keyword>
<dbReference type="AlphaFoldDB" id="A0A2R5HDH7"/>
<name>A0A2R5HDH7_9LACT</name>
<reference evidence="1 2" key="1">
    <citation type="journal article" date="2018" name="Genome Announc.">
        <title>Draft Genome Sequence of Lactococcus sp. Strain NtB2 (JCM 32569), Isolated from the Gut of the Higher Termite Nasutitermes takasagoensis.</title>
        <authorList>
            <person name="Noda S."/>
            <person name="Aihara C."/>
            <person name="Yuki M."/>
            <person name="Ohkuma M."/>
        </authorList>
    </citation>
    <scope>NUCLEOTIDE SEQUENCE [LARGE SCALE GENOMIC DNA]</scope>
    <source>
        <strain evidence="1 2">NtB2</strain>
    </source>
</reference>
<dbReference type="Pfam" id="PF08892">
    <property type="entry name" value="YqcI_YcgG"/>
    <property type="match status" value="1"/>
</dbReference>
<evidence type="ECO:0000313" key="2">
    <source>
        <dbReference type="Proteomes" id="UP000245021"/>
    </source>
</evidence>
<dbReference type="Proteomes" id="UP000245021">
    <property type="component" value="Unassembled WGS sequence"/>
</dbReference>